<dbReference type="InterPro" id="IPR050396">
    <property type="entry name" value="Glycosyltr_51/Transpeptidase"/>
</dbReference>
<comment type="caution">
    <text evidence="16">The sequence shown here is derived from an EMBL/GenBank/DDBJ whole genome shotgun (WGS) entry which is preliminary data.</text>
</comment>
<evidence type="ECO:0000259" key="14">
    <source>
        <dbReference type="Pfam" id="PF00912"/>
    </source>
</evidence>
<keyword evidence="8" id="KW-0378">Hydrolase</keyword>
<evidence type="ECO:0000256" key="11">
    <source>
        <dbReference type="ARBA" id="ARBA00049902"/>
    </source>
</evidence>
<feature type="domain" description="Penicillin-binding protein transpeptidase" evidence="13">
    <location>
        <begin position="332"/>
        <end position="546"/>
    </location>
</feature>
<dbReference type="NCBIfam" id="TIGR02073">
    <property type="entry name" value="PBP_1c"/>
    <property type="match status" value="1"/>
</dbReference>
<evidence type="ECO:0000259" key="13">
    <source>
        <dbReference type="Pfam" id="PF00905"/>
    </source>
</evidence>
<keyword evidence="9" id="KW-0511">Multifunctional enzyme</keyword>
<evidence type="ECO:0000256" key="2">
    <source>
        <dbReference type="ARBA" id="ARBA00007090"/>
    </source>
</evidence>
<dbReference type="InterPro" id="IPR012338">
    <property type="entry name" value="Beta-lactam/transpept-like"/>
</dbReference>
<evidence type="ECO:0000256" key="7">
    <source>
        <dbReference type="ARBA" id="ARBA00022679"/>
    </source>
</evidence>
<dbReference type="Pfam" id="PF00905">
    <property type="entry name" value="Transpeptidase"/>
    <property type="match status" value="1"/>
</dbReference>
<proteinExistence type="inferred from homology"/>
<evidence type="ECO:0000256" key="3">
    <source>
        <dbReference type="ARBA" id="ARBA00007739"/>
    </source>
</evidence>
<evidence type="ECO:0000256" key="1">
    <source>
        <dbReference type="ARBA" id="ARBA00004752"/>
    </source>
</evidence>
<dbReference type="Pfam" id="PF06832">
    <property type="entry name" value="BiPBP_C"/>
    <property type="match status" value="1"/>
</dbReference>
<keyword evidence="6" id="KW-0328">Glycosyltransferase</keyword>
<evidence type="ECO:0000256" key="4">
    <source>
        <dbReference type="ARBA" id="ARBA00022645"/>
    </source>
</evidence>
<dbReference type="SUPFAM" id="SSF56601">
    <property type="entry name" value="beta-lactamase/transpeptidase-like"/>
    <property type="match status" value="1"/>
</dbReference>
<keyword evidence="12" id="KW-0812">Transmembrane</keyword>
<keyword evidence="12" id="KW-0472">Membrane</keyword>
<dbReference type="Proteomes" id="UP001620408">
    <property type="component" value="Unassembled WGS sequence"/>
</dbReference>
<sequence length="802" mass="89021">MSFMSAKPLLSAIARWVHRWQNWLVGIVLVMAALIGCRLWPHVPLREWQTSSTAVYDSKGHLLRLTLASDDRYRLWVPLRDVSPQLVQGVLLHEDRWYRWHAGFNPYGLLRGAWVTYVRHGNPQGGSTVTMQLARLLWRLNTRTPLGKLHQLGRAIQLELFYSKNQILEAYLNYAPYGRNVEGVGAASLAYFDKPPAALSLPEALTLAVVPQDPTRRLQASAESVGDAPSDVINSRLTESRNRLYARWLRAHPQDASLKPLFALPLNLRPLSQLPFEAPHAVEQVLAARRLQAGPLDSRVTTTLDLDLQHGLERQVARYIERNNARGIRNAAAILIDTRDMAVKALVGSAGYADGSIQGQVNGTLAKRSPGSTLKPFIYALGFDQGVLHPQTVLRDVPTSFGPYTPENFDGHFLGPVTATEALVRSRNIPAVWVASQLRQPSFYQFLRDAGISRLASEKHYGLALVLGGGEVTMQELAGLYAMLANRGELKPLRLLADDPSSKGTRLLSDEASFMVMDMLRQNPRPDETTGAQPDRLPVYWKTGTSWGFRDAWTAGSFGPYVLVVWVGNFDGSSNPAFVGAEAAAPLFFQMVDALRAERPRLSEPVRHMPANLKRVDICLASGDLPNQWCPQKGMTWFIPGKSPIRVSQIHRPVVMDDATGKPACPPYEGKHTHLEVYEFWPSELQQVFIQAGIPRRTPPRNETCTNSGVAVGEPPRITSPLRGSIYAMRLKQQGESRIAFAANGDAATRTLYWFVNDAFVGRSAPGESLFWQPQAAGNYEVRVIDDRGMSDQRSLGVSLVE</sequence>
<feature type="domain" description="Penicillin-binding C-terminal" evidence="15">
    <location>
        <begin position="710"/>
        <end position="793"/>
    </location>
</feature>
<comment type="pathway">
    <text evidence="1">Cell wall biogenesis; peptidoglycan biosynthesis.</text>
</comment>
<protein>
    <recommendedName>
        <fullName evidence="10">peptidoglycan glycosyltransferase</fullName>
        <ecNumber evidence="10">2.4.99.28</ecNumber>
    </recommendedName>
</protein>
<feature type="domain" description="Glycosyl transferase family 51" evidence="14">
    <location>
        <begin position="69"/>
        <end position="217"/>
    </location>
</feature>
<comment type="similarity">
    <text evidence="2">In the C-terminal section; belongs to the transpeptidase family.</text>
</comment>
<comment type="catalytic activity">
    <reaction evidence="11">
        <text>[GlcNAc-(1-&gt;4)-Mur2Ac(oyl-L-Ala-gamma-D-Glu-L-Lys-D-Ala-D-Ala)](n)-di-trans,octa-cis-undecaprenyl diphosphate + beta-D-GlcNAc-(1-&gt;4)-Mur2Ac(oyl-L-Ala-gamma-D-Glu-L-Lys-D-Ala-D-Ala)-di-trans,octa-cis-undecaprenyl diphosphate = [GlcNAc-(1-&gt;4)-Mur2Ac(oyl-L-Ala-gamma-D-Glu-L-Lys-D-Ala-D-Ala)](n+1)-di-trans,octa-cis-undecaprenyl diphosphate + di-trans,octa-cis-undecaprenyl diphosphate + H(+)</text>
        <dbReference type="Rhea" id="RHEA:23708"/>
        <dbReference type="Rhea" id="RHEA-COMP:9602"/>
        <dbReference type="Rhea" id="RHEA-COMP:9603"/>
        <dbReference type="ChEBI" id="CHEBI:15378"/>
        <dbReference type="ChEBI" id="CHEBI:58405"/>
        <dbReference type="ChEBI" id="CHEBI:60033"/>
        <dbReference type="ChEBI" id="CHEBI:78435"/>
        <dbReference type="EC" id="2.4.99.28"/>
    </reaction>
</comment>
<evidence type="ECO:0000256" key="10">
    <source>
        <dbReference type="ARBA" id="ARBA00044770"/>
    </source>
</evidence>
<dbReference type="SUPFAM" id="SSF53955">
    <property type="entry name" value="Lysozyme-like"/>
    <property type="match status" value="1"/>
</dbReference>
<comment type="similarity">
    <text evidence="3">In the N-terminal section; belongs to the glycosyltransferase 51 family.</text>
</comment>
<accession>A0ABW8KBR1</accession>
<evidence type="ECO:0000259" key="15">
    <source>
        <dbReference type="Pfam" id="PF06832"/>
    </source>
</evidence>
<dbReference type="EC" id="2.4.99.28" evidence="10"/>
<keyword evidence="4" id="KW-0121">Carboxypeptidase</keyword>
<dbReference type="Pfam" id="PF00912">
    <property type="entry name" value="Transgly"/>
    <property type="match status" value="1"/>
</dbReference>
<dbReference type="Gene3D" id="1.10.3810.10">
    <property type="entry name" value="Biosynthetic peptidoglycan transglycosylase-like"/>
    <property type="match status" value="1"/>
</dbReference>
<name>A0ABW8KBR1_9GAMM</name>
<keyword evidence="7" id="KW-0808">Transferase</keyword>
<evidence type="ECO:0000256" key="6">
    <source>
        <dbReference type="ARBA" id="ARBA00022676"/>
    </source>
</evidence>
<dbReference type="Gene3D" id="3.40.710.10">
    <property type="entry name" value="DD-peptidase/beta-lactamase superfamily"/>
    <property type="match status" value="1"/>
</dbReference>
<keyword evidence="5" id="KW-0645">Protease</keyword>
<reference evidence="16 17" key="1">
    <citation type="submission" date="2020-10" db="EMBL/GenBank/DDBJ databases">
        <title>Phylogeny of dyella-like bacteria.</title>
        <authorList>
            <person name="Fu J."/>
        </authorList>
    </citation>
    <scope>NUCLEOTIDE SEQUENCE [LARGE SCALE GENOMIC DNA]</scope>
    <source>
        <strain evidence="16 17">BB4</strain>
    </source>
</reference>
<dbReference type="EMBL" id="JADIKD010000012">
    <property type="protein sequence ID" value="MFK2919158.1"/>
    <property type="molecule type" value="Genomic_DNA"/>
</dbReference>
<dbReference type="InterPro" id="IPR001460">
    <property type="entry name" value="PCN-bd_Tpept"/>
</dbReference>
<organism evidence="16 17">
    <name type="scientific">Dyella koreensis</name>
    <dbReference type="NCBI Taxonomy" id="311235"/>
    <lineage>
        <taxon>Bacteria</taxon>
        <taxon>Pseudomonadati</taxon>
        <taxon>Pseudomonadota</taxon>
        <taxon>Gammaproteobacteria</taxon>
        <taxon>Lysobacterales</taxon>
        <taxon>Rhodanobacteraceae</taxon>
        <taxon>Dyella</taxon>
    </lineage>
</organism>
<gene>
    <name evidence="16" type="primary">pbpC</name>
    <name evidence="16" type="ORF">ISS97_17945</name>
</gene>
<keyword evidence="12" id="KW-1133">Transmembrane helix</keyword>
<evidence type="ECO:0000313" key="16">
    <source>
        <dbReference type="EMBL" id="MFK2919158.1"/>
    </source>
</evidence>
<dbReference type="PANTHER" id="PTHR32282">
    <property type="entry name" value="BINDING PROTEIN TRANSPEPTIDASE, PUTATIVE-RELATED"/>
    <property type="match status" value="1"/>
</dbReference>
<keyword evidence="17" id="KW-1185">Reference proteome</keyword>
<dbReference type="InterPro" id="IPR023346">
    <property type="entry name" value="Lysozyme-like_dom_sf"/>
</dbReference>
<evidence type="ECO:0000256" key="8">
    <source>
        <dbReference type="ARBA" id="ARBA00022801"/>
    </source>
</evidence>
<feature type="transmembrane region" description="Helical" evidence="12">
    <location>
        <begin position="20"/>
        <end position="41"/>
    </location>
</feature>
<evidence type="ECO:0000256" key="5">
    <source>
        <dbReference type="ARBA" id="ARBA00022670"/>
    </source>
</evidence>
<dbReference type="PANTHER" id="PTHR32282:SF15">
    <property type="entry name" value="PENICILLIN-BINDING PROTEIN 1C"/>
    <property type="match status" value="1"/>
</dbReference>
<dbReference type="RefSeq" id="WP_379983217.1">
    <property type="nucleotide sequence ID" value="NZ_JADIKD010000012.1"/>
</dbReference>
<evidence type="ECO:0000256" key="9">
    <source>
        <dbReference type="ARBA" id="ARBA00023268"/>
    </source>
</evidence>
<dbReference type="InterPro" id="IPR001264">
    <property type="entry name" value="Glyco_trans_51"/>
</dbReference>
<dbReference type="InterPro" id="IPR011815">
    <property type="entry name" value="PBP_1c"/>
</dbReference>
<dbReference type="InterPro" id="IPR036950">
    <property type="entry name" value="PBP_transglycosylase"/>
</dbReference>
<evidence type="ECO:0000313" key="17">
    <source>
        <dbReference type="Proteomes" id="UP001620408"/>
    </source>
</evidence>
<dbReference type="InterPro" id="IPR009647">
    <property type="entry name" value="PBP_C"/>
</dbReference>
<evidence type="ECO:0000256" key="12">
    <source>
        <dbReference type="SAM" id="Phobius"/>
    </source>
</evidence>